<dbReference type="OrthoDB" id="7421764at2759"/>
<dbReference type="GO" id="GO:0005576">
    <property type="term" value="C:extracellular region"/>
    <property type="evidence" value="ECO:0007669"/>
    <property type="project" value="UniProtKB-SubCell"/>
</dbReference>
<dbReference type="Proteomes" id="UP001652626">
    <property type="component" value="Chromosome 31"/>
</dbReference>
<feature type="compositionally biased region" description="Polar residues" evidence="2">
    <location>
        <begin position="102"/>
        <end position="114"/>
    </location>
</feature>
<feature type="signal peptide" evidence="3">
    <location>
        <begin position="1"/>
        <end position="19"/>
    </location>
</feature>
<dbReference type="PRINTS" id="PR00722">
    <property type="entry name" value="CHYMOTRYPSIN"/>
</dbReference>
<feature type="region of interest" description="Disordered" evidence="2">
    <location>
        <begin position="63"/>
        <end position="145"/>
    </location>
</feature>
<sequence length="682" mass="76318">MLRTVSIIFLIVLISDVRSQFYDFFSAFQTSHPTLRPFQFDVTTKRPRTDQRTTNKHRTAAPFNIEELDRDGDKQKHKQNSQIIFGDSRVTTVKPLKKTTTRSSQNYDSNSNTREASRNKTPKQRIVSATKPNKRPVIDNDRPANSGLYSEALQAANRDTFNERLTFEDGKRNTIINYETSRQGYTTKSYYQDYDSRKYPNAYQTTQYPFTIRPGVKPAVVSGPPITNKPPTQRPSFGPKPAQDDTSVSPELIIGPNEDYMNTVEKKRYIEMAEKMCNTYKTLDITQIQAIPLVPSPEVVRVNVSSCTPTTVPLVVGGKVVTVKEFPHMALLGWPLLRLGGYSWKCGGSLVSNRYVLTAAHCVYQERDNTVVSGAPRAVQLGSSYLDDPTAVVIKVAAVIRHPKYKLPKSYYDLAIVKMASTVTFSNVIRPACLGIPPPPGDPIIVSGWGRTEFGGEQSQELRSVSLPVWEMSECYSVLGTSRKIPNGPSSDSQICAGEKRGGKDTCQGDSGGPAQIQDGCIWRVVAVTSLGRSCGAPHTPALYALVQRAFVSAVVFGEQIQNKPSTTNSNQQTNNNQWNNQQWNGNQQTSTERNRNQQNTGQSSNHRNEQSNGNTYQSNNGNQQSVSYQNSNGQYNNKRSTTLRTVYNRPENHYSDYEDDRIPDYQADGNPYYNGGRVWWT</sequence>
<dbReference type="CDD" id="cd00190">
    <property type="entry name" value="Tryp_SPc"/>
    <property type="match status" value="1"/>
</dbReference>
<dbReference type="Gene3D" id="2.40.10.10">
    <property type="entry name" value="Trypsin-like serine proteases"/>
    <property type="match status" value="1"/>
</dbReference>
<dbReference type="GO" id="GO:0006508">
    <property type="term" value="P:proteolysis"/>
    <property type="evidence" value="ECO:0007669"/>
    <property type="project" value="InterPro"/>
</dbReference>
<keyword evidence="3" id="KW-0732">Signal</keyword>
<dbReference type="PROSITE" id="PS50240">
    <property type="entry name" value="TRYPSIN_DOM"/>
    <property type="match status" value="1"/>
</dbReference>
<evidence type="ECO:0000313" key="5">
    <source>
        <dbReference type="Proteomes" id="UP001652626"/>
    </source>
</evidence>
<proteinExistence type="predicted"/>
<dbReference type="GeneID" id="113392150"/>
<feature type="compositionally biased region" description="Low complexity" evidence="2">
    <location>
        <begin position="566"/>
        <end position="592"/>
    </location>
</feature>
<feature type="region of interest" description="Disordered" evidence="2">
    <location>
        <begin position="486"/>
        <end position="513"/>
    </location>
</feature>
<feature type="compositionally biased region" description="Polar residues" evidence="2">
    <location>
        <begin position="597"/>
        <end position="643"/>
    </location>
</feature>
<feature type="region of interest" description="Disordered" evidence="2">
    <location>
        <begin position="222"/>
        <end position="252"/>
    </location>
</feature>
<evidence type="ECO:0000313" key="6">
    <source>
        <dbReference type="RefSeq" id="XP_026484214.2"/>
    </source>
</evidence>
<evidence type="ECO:0000259" key="4">
    <source>
        <dbReference type="PROSITE" id="PS50240"/>
    </source>
</evidence>
<keyword evidence="5" id="KW-1185">Reference proteome</keyword>
<dbReference type="RefSeq" id="XP_026484214.2">
    <property type="nucleotide sequence ID" value="XM_026628429.2"/>
</dbReference>
<dbReference type="SMART" id="SM00020">
    <property type="entry name" value="Tryp_SPc"/>
    <property type="match status" value="1"/>
</dbReference>
<dbReference type="GO" id="GO:0090729">
    <property type="term" value="F:toxin activity"/>
    <property type="evidence" value="ECO:0007669"/>
    <property type="project" value="UniProtKB-KW"/>
</dbReference>
<dbReference type="Pfam" id="PF00089">
    <property type="entry name" value="Trypsin"/>
    <property type="match status" value="1"/>
</dbReference>
<evidence type="ECO:0000256" key="1">
    <source>
        <dbReference type="ARBA" id="ARBA00023157"/>
    </source>
</evidence>
<feature type="domain" description="Peptidase S1" evidence="4">
    <location>
        <begin position="315"/>
        <end position="566"/>
    </location>
</feature>
<dbReference type="PANTHER" id="PTHR24252:SF7">
    <property type="entry name" value="HYALIN"/>
    <property type="match status" value="1"/>
</dbReference>
<dbReference type="GO" id="GO:0004252">
    <property type="term" value="F:serine-type endopeptidase activity"/>
    <property type="evidence" value="ECO:0007669"/>
    <property type="project" value="InterPro"/>
</dbReference>
<feature type="region of interest" description="Disordered" evidence="2">
    <location>
        <begin position="564"/>
        <end position="643"/>
    </location>
</feature>
<name>A0A8B8HH99_VANTA</name>
<dbReference type="InterPro" id="IPR001314">
    <property type="entry name" value="Peptidase_S1A"/>
</dbReference>
<protein>
    <submittedName>
        <fullName evidence="6">Uncharacterized protein LOC113392150</fullName>
    </submittedName>
</protein>
<dbReference type="InterPro" id="IPR001254">
    <property type="entry name" value="Trypsin_dom"/>
</dbReference>
<accession>A0A8B8HH99</accession>
<feature type="chain" id="PRO_5045589608" evidence="3">
    <location>
        <begin position="20"/>
        <end position="682"/>
    </location>
</feature>
<dbReference type="InterPro" id="IPR043504">
    <property type="entry name" value="Peptidase_S1_PA_chymotrypsin"/>
</dbReference>
<reference evidence="6" key="1">
    <citation type="submission" date="2025-08" db="UniProtKB">
        <authorList>
            <consortium name="RefSeq"/>
        </authorList>
    </citation>
    <scope>IDENTIFICATION</scope>
    <source>
        <tissue evidence="6">Whole body</tissue>
    </source>
</reference>
<dbReference type="InterPro" id="IPR009003">
    <property type="entry name" value="Peptidase_S1_PA"/>
</dbReference>
<evidence type="ECO:0000256" key="3">
    <source>
        <dbReference type="SAM" id="SignalP"/>
    </source>
</evidence>
<organism evidence="5 6">
    <name type="scientific">Vanessa tameamea</name>
    <name type="common">Kamehameha butterfly</name>
    <dbReference type="NCBI Taxonomy" id="334116"/>
    <lineage>
        <taxon>Eukaryota</taxon>
        <taxon>Metazoa</taxon>
        <taxon>Ecdysozoa</taxon>
        <taxon>Arthropoda</taxon>
        <taxon>Hexapoda</taxon>
        <taxon>Insecta</taxon>
        <taxon>Pterygota</taxon>
        <taxon>Neoptera</taxon>
        <taxon>Endopterygota</taxon>
        <taxon>Lepidoptera</taxon>
        <taxon>Glossata</taxon>
        <taxon>Ditrysia</taxon>
        <taxon>Papilionoidea</taxon>
        <taxon>Nymphalidae</taxon>
        <taxon>Nymphalinae</taxon>
        <taxon>Vanessa</taxon>
    </lineage>
</organism>
<dbReference type="OMA" id="HMALLGW"/>
<dbReference type="PROSITE" id="PS00134">
    <property type="entry name" value="TRYPSIN_HIS"/>
    <property type="match status" value="1"/>
</dbReference>
<evidence type="ECO:0000256" key="2">
    <source>
        <dbReference type="SAM" id="MobiDB-lite"/>
    </source>
</evidence>
<gene>
    <name evidence="6" type="primary">LOC113392150</name>
</gene>
<dbReference type="PANTHER" id="PTHR24252">
    <property type="entry name" value="ACROSIN-RELATED"/>
    <property type="match status" value="1"/>
</dbReference>
<dbReference type="InterPro" id="IPR018114">
    <property type="entry name" value="TRYPSIN_HIS"/>
</dbReference>
<dbReference type="SUPFAM" id="SSF50494">
    <property type="entry name" value="Trypsin-like serine proteases"/>
    <property type="match status" value="1"/>
</dbReference>
<dbReference type="AlphaFoldDB" id="A0A8B8HH99"/>
<keyword evidence="1" id="KW-1015">Disulfide bond</keyword>